<dbReference type="PROSITE" id="PS50097">
    <property type="entry name" value="BTB"/>
    <property type="match status" value="1"/>
</dbReference>
<evidence type="ECO:0000313" key="7">
    <source>
        <dbReference type="Proteomes" id="UP000735302"/>
    </source>
</evidence>
<feature type="repeat" description="ANK" evidence="2">
    <location>
        <begin position="51"/>
        <end position="75"/>
    </location>
</feature>
<keyword evidence="7" id="KW-1185">Reference proteome</keyword>
<dbReference type="Gene3D" id="3.30.710.10">
    <property type="entry name" value="Potassium Channel Kv1.1, Chain A"/>
    <property type="match status" value="1"/>
</dbReference>
<keyword evidence="1" id="KW-0677">Repeat</keyword>
<dbReference type="SMART" id="SM00248">
    <property type="entry name" value="ANK"/>
    <property type="match status" value="2"/>
</dbReference>
<feature type="repeat" description="ANK" evidence="2">
    <location>
        <begin position="86"/>
        <end position="118"/>
    </location>
</feature>
<feature type="repeat" description="RCC1" evidence="3">
    <location>
        <begin position="143"/>
        <end position="196"/>
    </location>
</feature>
<dbReference type="InterPro" id="IPR036770">
    <property type="entry name" value="Ankyrin_rpt-contain_sf"/>
</dbReference>
<feature type="domain" description="BTB" evidence="5">
    <location>
        <begin position="569"/>
        <end position="636"/>
    </location>
</feature>
<dbReference type="InterPro" id="IPR000210">
    <property type="entry name" value="BTB/POZ_dom"/>
</dbReference>
<dbReference type="EMBL" id="BLXT01005611">
    <property type="protein sequence ID" value="GFO24307.1"/>
    <property type="molecule type" value="Genomic_DNA"/>
</dbReference>
<evidence type="ECO:0000256" key="3">
    <source>
        <dbReference type="PROSITE-ProRule" id="PRU00235"/>
    </source>
</evidence>
<feature type="region of interest" description="Disordered" evidence="4">
    <location>
        <begin position="833"/>
        <end position="858"/>
    </location>
</feature>
<keyword evidence="2" id="KW-0040">ANK repeat</keyword>
<dbReference type="SMART" id="SM00225">
    <property type="entry name" value="BTB"/>
    <property type="match status" value="1"/>
</dbReference>
<dbReference type="Pfam" id="PF00415">
    <property type="entry name" value="RCC1"/>
    <property type="match status" value="3"/>
</dbReference>
<feature type="repeat" description="RCC1" evidence="3">
    <location>
        <begin position="249"/>
        <end position="303"/>
    </location>
</feature>
<proteinExistence type="predicted"/>
<evidence type="ECO:0000313" key="6">
    <source>
        <dbReference type="EMBL" id="GFO24307.1"/>
    </source>
</evidence>
<dbReference type="Gene3D" id="1.25.40.20">
    <property type="entry name" value="Ankyrin repeat-containing domain"/>
    <property type="match status" value="1"/>
</dbReference>
<name>A0AAV4BYT3_9GAST</name>
<dbReference type="PROSITE" id="PS50297">
    <property type="entry name" value="ANK_REP_REGION"/>
    <property type="match status" value="2"/>
</dbReference>
<dbReference type="InterPro" id="IPR002110">
    <property type="entry name" value="Ankyrin_rpt"/>
</dbReference>
<keyword evidence="6" id="KW-0418">Kinase</keyword>
<dbReference type="PANTHER" id="PTHR22872:SF2">
    <property type="entry name" value="INHIBITOR OF BRUTON TYROSINE KINASE"/>
    <property type="match status" value="1"/>
</dbReference>
<protein>
    <submittedName>
        <fullName evidence="6">Inhibitor of bruton agammaglobulinemia tyrosine kinase</fullName>
    </submittedName>
</protein>
<reference evidence="6 7" key="1">
    <citation type="journal article" date="2021" name="Elife">
        <title>Chloroplast acquisition without the gene transfer in kleptoplastic sea slugs, Plakobranchus ocellatus.</title>
        <authorList>
            <person name="Maeda T."/>
            <person name="Takahashi S."/>
            <person name="Yoshida T."/>
            <person name="Shimamura S."/>
            <person name="Takaki Y."/>
            <person name="Nagai Y."/>
            <person name="Toyoda A."/>
            <person name="Suzuki Y."/>
            <person name="Arimoto A."/>
            <person name="Ishii H."/>
            <person name="Satoh N."/>
            <person name="Nishiyama T."/>
            <person name="Hasebe M."/>
            <person name="Maruyama T."/>
            <person name="Minagawa J."/>
            <person name="Obokata J."/>
            <person name="Shigenobu S."/>
        </authorList>
    </citation>
    <scope>NUCLEOTIDE SEQUENCE [LARGE SCALE GENOMIC DNA]</scope>
</reference>
<dbReference type="InterPro" id="IPR000408">
    <property type="entry name" value="Reg_chr_condens"/>
</dbReference>
<accession>A0AAV4BYT3</accession>
<organism evidence="6 7">
    <name type="scientific">Plakobranchus ocellatus</name>
    <dbReference type="NCBI Taxonomy" id="259542"/>
    <lineage>
        <taxon>Eukaryota</taxon>
        <taxon>Metazoa</taxon>
        <taxon>Spiralia</taxon>
        <taxon>Lophotrochozoa</taxon>
        <taxon>Mollusca</taxon>
        <taxon>Gastropoda</taxon>
        <taxon>Heterobranchia</taxon>
        <taxon>Euthyneura</taxon>
        <taxon>Panpulmonata</taxon>
        <taxon>Sacoglossa</taxon>
        <taxon>Placobranchoidea</taxon>
        <taxon>Plakobranchidae</taxon>
        <taxon>Plakobranchus</taxon>
    </lineage>
</organism>
<dbReference type="Pfam" id="PF12796">
    <property type="entry name" value="Ank_2"/>
    <property type="match status" value="1"/>
</dbReference>
<dbReference type="SUPFAM" id="SSF54695">
    <property type="entry name" value="POZ domain"/>
    <property type="match status" value="1"/>
</dbReference>
<feature type="repeat" description="RCC1" evidence="3">
    <location>
        <begin position="197"/>
        <end position="248"/>
    </location>
</feature>
<dbReference type="SUPFAM" id="SSF50985">
    <property type="entry name" value="RCC1/BLIP-II"/>
    <property type="match status" value="1"/>
</dbReference>
<sequence>MPAEKECGVKCRSRRHVGEITSLLTSPSCKLQQFQAYSALCNAWYRLADQHGRTALHLAASCGHPDIVQWLLEEGLCDQGVKDSESGHTALHRALFYGHLSCARLLMQFNSDLHVRDTEGLSPLDLVMLDKPAGITYAEKEPNEVYTWGENYNSTLGHPSPHKRTSPEVVDHFKKTGVCIKQVVLCKYHCVFLSQSGQVYTCGHGQGGRLGHGDQHTVLVPRVLECLKEHTCLEVAAATDHTVLRMEGSIVYSFGINSYHQLGQTPFVEKSPLPKQVNLKSLKGKSISGVCVGRFHSVVWTPDSVFTVGLNAGQLGVPRGEKYLSQLRQVSSLRHTDVGISLVACSDAATVCLTTKGDVYVLHEYQCRKIASKWQEIEQVIVCGGNLDHNTGLDILREKGGHDLHIALKNESGQLFLWRSNSPSVKRCQFALKRQLSVRDIAMTTSCLVFSTDRGEAFVGYFSNKKIGGISKDSEQRHSKEVKDCGDGFNQPRLLDLLLREEVEDVQVRRLPGIHRATSVASDKKARNFAVLQALPNGILSELPSVASSDIQTHFNRLLQEADSEDSIHDVVVKAGGKSWLAHKYILAMRSDFFRNTVLTSEVSGDTCVLDERPVVSLPGVSAEIMEQILTFIYTDTCAYLTHDQKVKMKTECEPRSRQLQSTENIDATGLSAFQVQQRRQSGKGQNHKKSAHHKAVYEDGGDKGVSTSQNPVQILQEVARKLGVKGLSKRLEGVKCINGSIVSQGKRQAVAKIRFDVNKLKEARLPKPERGRCGDGTRADHRMVNVTRMLEQQLTGTSDGREGLEIQRQTTTHGNVKLTTKKTSGQLLTRTSRRQEGGLQAQQYTSHQRGTDEDRGHLSSVLAMPRILGVSITND</sequence>
<dbReference type="PANTHER" id="PTHR22872">
    <property type="entry name" value="BTK-BINDING PROTEIN-RELATED"/>
    <property type="match status" value="1"/>
</dbReference>
<dbReference type="InterPro" id="IPR051625">
    <property type="entry name" value="Signaling_Regulatory_Domain"/>
</dbReference>
<evidence type="ECO:0000259" key="5">
    <source>
        <dbReference type="PROSITE" id="PS50097"/>
    </source>
</evidence>
<evidence type="ECO:0000256" key="4">
    <source>
        <dbReference type="SAM" id="MobiDB-lite"/>
    </source>
</evidence>
<comment type="caution">
    <text evidence="6">The sequence shown here is derived from an EMBL/GenBank/DDBJ whole genome shotgun (WGS) entry which is preliminary data.</text>
</comment>
<dbReference type="GO" id="GO:0016301">
    <property type="term" value="F:kinase activity"/>
    <property type="evidence" value="ECO:0007669"/>
    <property type="project" value="UniProtKB-KW"/>
</dbReference>
<dbReference type="InterPro" id="IPR011333">
    <property type="entry name" value="SKP1/BTB/POZ_sf"/>
</dbReference>
<dbReference type="Gene3D" id="2.130.10.30">
    <property type="entry name" value="Regulator of chromosome condensation 1/beta-lactamase-inhibitor protein II"/>
    <property type="match status" value="1"/>
</dbReference>
<evidence type="ECO:0000256" key="2">
    <source>
        <dbReference type="PROSITE-ProRule" id="PRU00023"/>
    </source>
</evidence>
<dbReference type="Proteomes" id="UP000735302">
    <property type="component" value="Unassembled WGS sequence"/>
</dbReference>
<dbReference type="InterPro" id="IPR009091">
    <property type="entry name" value="RCC1/BLIP-II"/>
</dbReference>
<dbReference type="PROSITE" id="PS50012">
    <property type="entry name" value="RCC1_3"/>
    <property type="match status" value="3"/>
</dbReference>
<gene>
    <name evidence="6" type="ORF">PoB_005081200</name>
</gene>
<dbReference type="PROSITE" id="PS50088">
    <property type="entry name" value="ANK_REPEAT"/>
    <property type="match status" value="2"/>
</dbReference>
<dbReference type="AlphaFoldDB" id="A0AAV4BYT3"/>
<dbReference type="Pfam" id="PF00651">
    <property type="entry name" value="BTB"/>
    <property type="match status" value="1"/>
</dbReference>
<evidence type="ECO:0000256" key="1">
    <source>
        <dbReference type="ARBA" id="ARBA00022737"/>
    </source>
</evidence>
<keyword evidence="6" id="KW-0808">Transferase</keyword>
<dbReference type="SUPFAM" id="SSF48403">
    <property type="entry name" value="Ankyrin repeat"/>
    <property type="match status" value="1"/>
</dbReference>